<dbReference type="eggNOG" id="COG0457">
    <property type="taxonomic scope" value="Bacteria"/>
</dbReference>
<evidence type="ECO:0000313" key="1">
    <source>
        <dbReference type="EMBL" id="AFZ23748.1"/>
    </source>
</evidence>
<dbReference type="HOGENOM" id="CLU_019299_0_0_3"/>
<dbReference type="AlphaFoldDB" id="K9WU70"/>
<reference evidence="1 2" key="1">
    <citation type="submission" date="2012-06" db="EMBL/GenBank/DDBJ databases">
        <title>Finished chromosome of genome of Cylindrospermum stagnale PCC 7417.</title>
        <authorList>
            <consortium name="US DOE Joint Genome Institute"/>
            <person name="Gugger M."/>
            <person name="Coursin T."/>
            <person name="Rippka R."/>
            <person name="Tandeau De Marsac N."/>
            <person name="Huntemann M."/>
            <person name="Wei C.-L."/>
            <person name="Han J."/>
            <person name="Detter J.C."/>
            <person name="Han C."/>
            <person name="Tapia R."/>
            <person name="Chen A."/>
            <person name="Kyrpides N."/>
            <person name="Mavromatis K."/>
            <person name="Markowitz V."/>
            <person name="Szeto E."/>
            <person name="Ivanova N."/>
            <person name="Pagani I."/>
            <person name="Pati A."/>
            <person name="Goodwin L."/>
            <person name="Nordberg H.P."/>
            <person name="Cantor M.N."/>
            <person name="Hua S.X."/>
            <person name="Woyke T."/>
            <person name="Kerfeld C.A."/>
        </authorList>
    </citation>
    <scope>NUCLEOTIDE SEQUENCE [LARGE SCALE GENOMIC DNA]</scope>
    <source>
        <strain evidence="1 2">PCC 7417</strain>
    </source>
</reference>
<dbReference type="EMBL" id="CP003642">
    <property type="protein sequence ID" value="AFZ23748.1"/>
    <property type="molecule type" value="Genomic_DNA"/>
</dbReference>
<dbReference type="KEGG" id="csg:Cylst_1464"/>
<dbReference type="STRING" id="56107.Cylst_1464"/>
<dbReference type="Proteomes" id="UP000010475">
    <property type="component" value="Chromosome"/>
</dbReference>
<dbReference type="OrthoDB" id="421517at2"/>
<sequence length="606" mass="67490">MKVAFPQEDIQLLAKILQEQLLAEVQSGELFQVKCAVKNNELMILTQHPLGVIVDQPTIFTVLEEALQRQPNYQFQETQLFLRVSGEKLPYAKHCLSEKVQKSEADEELATPKHWNLGVMGNSVPSSSSERESGSLIFPPTDIPIYESPSIDDSILDNLSLDEVELEEAFDPLAGSPDLAVSKSAKFLQPIIIGVALVGGFVFGGGAYFLTRPCAISECEEIQKAELLKTESRRLTRQAKSEKDLVAVQQQLLAASSDLKKIPNWAFRHQQAEELSASLSAQSQKISLVINGLQAASLVEEKMLTPANNLAELQARLRLWRQAIAPLEAISPNSELYGLVQAKLPGYRVGLQTTNQQLLKEEIWLKKLTAAKAVALTAVNNEANAKSGNDWQKLESTWLLVVNGLKSIPQSSPAYQEAQNLLAEYQPKLLMARDRATQEKLAAKTYQQAINTANQAKVYTQKQQWKTAVTYWSQALQVAQQVSRDSLYYSQAQSLLQPYSDSLQQAQEKLQIYGDLEQTRADLTKTCTNGIQICTFTISDQGIIVRLTPAYDQALQNSSANPDADLKNHFQSLREALVVIGDNAKRPLFIYNSQGQEMYMRMPEYS</sequence>
<dbReference type="PATRIC" id="fig|56107.3.peg.1652"/>
<proteinExistence type="predicted"/>
<organism evidence="1 2">
    <name type="scientific">Cylindrospermum stagnale PCC 7417</name>
    <dbReference type="NCBI Taxonomy" id="56107"/>
    <lineage>
        <taxon>Bacteria</taxon>
        <taxon>Bacillati</taxon>
        <taxon>Cyanobacteriota</taxon>
        <taxon>Cyanophyceae</taxon>
        <taxon>Nostocales</taxon>
        <taxon>Nostocaceae</taxon>
        <taxon>Cylindrospermum</taxon>
    </lineage>
</organism>
<protein>
    <submittedName>
        <fullName evidence="1">Uncharacterized protein</fullName>
    </submittedName>
</protein>
<dbReference type="RefSeq" id="WP_015207004.1">
    <property type="nucleotide sequence ID" value="NC_019757.1"/>
</dbReference>
<keyword evidence="2" id="KW-1185">Reference proteome</keyword>
<name>K9WU70_9NOST</name>
<evidence type="ECO:0000313" key="2">
    <source>
        <dbReference type="Proteomes" id="UP000010475"/>
    </source>
</evidence>
<gene>
    <name evidence="1" type="ORF">Cylst_1464</name>
</gene>
<accession>K9WU70</accession>